<dbReference type="STRING" id="1561998.A0A1I7TKB0"/>
<dbReference type="SUPFAM" id="SSF56801">
    <property type="entry name" value="Acetyl-CoA synthetase-like"/>
    <property type="match status" value="1"/>
</dbReference>
<dbReference type="PANTHER" id="PTHR24096">
    <property type="entry name" value="LONG-CHAIN-FATTY-ACID--COA LIGASE"/>
    <property type="match status" value="1"/>
</dbReference>
<organism evidence="4 5">
    <name type="scientific">Caenorhabditis tropicalis</name>
    <dbReference type="NCBI Taxonomy" id="1561998"/>
    <lineage>
        <taxon>Eukaryota</taxon>
        <taxon>Metazoa</taxon>
        <taxon>Ecdysozoa</taxon>
        <taxon>Nematoda</taxon>
        <taxon>Chromadorea</taxon>
        <taxon>Rhabditida</taxon>
        <taxon>Rhabditina</taxon>
        <taxon>Rhabditomorpha</taxon>
        <taxon>Rhabditoidea</taxon>
        <taxon>Rhabditidae</taxon>
        <taxon>Peloderinae</taxon>
        <taxon>Caenorhabditis</taxon>
    </lineage>
</organism>
<comment type="similarity">
    <text evidence="1">Belongs to the ATP-dependent AMP-binding enzyme family.</text>
</comment>
<dbReference type="Gene3D" id="3.30.300.30">
    <property type="match status" value="1"/>
</dbReference>
<dbReference type="InterPro" id="IPR045851">
    <property type="entry name" value="AMP-bd_C_sf"/>
</dbReference>
<evidence type="ECO:0000256" key="1">
    <source>
        <dbReference type="ARBA" id="ARBA00006432"/>
    </source>
</evidence>
<keyword evidence="2" id="KW-0436">Ligase</keyword>
<protein>
    <submittedName>
        <fullName evidence="5">AMP-binding domain-containing protein</fullName>
    </submittedName>
</protein>
<evidence type="ECO:0000313" key="5">
    <source>
        <dbReference type="WBParaSite" id="Csp11.Scaffold627.g6748.t1"/>
    </source>
</evidence>
<reference evidence="5" key="1">
    <citation type="submission" date="2016-11" db="UniProtKB">
        <authorList>
            <consortium name="WormBaseParasite"/>
        </authorList>
    </citation>
    <scope>IDENTIFICATION</scope>
</reference>
<dbReference type="AlphaFoldDB" id="A0A1I7TKB0"/>
<feature type="signal peptide" evidence="3">
    <location>
        <begin position="1"/>
        <end position="22"/>
    </location>
</feature>
<proteinExistence type="inferred from homology"/>
<accession>A0A1I7TKB0</accession>
<dbReference type="GO" id="GO:0016405">
    <property type="term" value="F:CoA-ligase activity"/>
    <property type="evidence" value="ECO:0007669"/>
    <property type="project" value="TreeGrafter"/>
</dbReference>
<evidence type="ECO:0000256" key="2">
    <source>
        <dbReference type="ARBA" id="ARBA00022598"/>
    </source>
</evidence>
<dbReference type="eggNOG" id="KOG1176">
    <property type="taxonomic scope" value="Eukaryota"/>
</dbReference>
<keyword evidence="4" id="KW-1185">Reference proteome</keyword>
<name>A0A1I7TKB0_9PELO</name>
<dbReference type="Gene3D" id="3.40.50.12780">
    <property type="entry name" value="N-terminal domain of ligase-like"/>
    <property type="match status" value="1"/>
</dbReference>
<dbReference type="Proteomes" id="UP000095282">
    <property type="component" value="Unplaced"/>
</dbReference>
<sequence length="152" mass="16936">MRITFQQKTFSILLLVYGTTECGVLLCSTGKGISDGKTVGLPYPMVDLKINEKNEILVKSATGIEEDFMETGDLGCFSYKSKEIMIVGRVKEMMKIRGWQVNPNEIEEVIRKVNTVVDCAVYQISDKLIAKVIGNADSKTEIMETVKSEICL</sequence>
<evidence type="ECO:0000313" key="4">
    <source>
        <dbReference type="Proteomes" id="UP000095282"/>
    </source>
</evidence>
<evidence type="ECO:0000256" key="3">
    <source>
        <dbReference type="SAM" id="SignalP"/>
    </source>
</evidence>
<dbReference type="PANTHER" id="PTHR24096:SF149">
    <property type="entry name" value="AMP-BINDING DOMAIN-CONTAINING PROTEIN-RELATED"/>
    <property type="match status" value="1"/>
</dbReference>
<feature type="chain" id="PRO_5009307624" evidence="3">
    <location>
        <begin position="23"/>
        <end position="152"/>
    </location>
</feature>
<dbReference type="InterPro" id="IPR042099">
    <property type="entry name" value="ANL_N_sf"/>
</dbReference>
<keyword evidence="3" id="KW-0732">Signal</keyword>
<dbReference type="WBParaSite" id="Csp11.Scaffold627.g6748.t1">
    <property type="protein sequence ID" value="Csp11.Scaffold627.g6748.t1"/>
    <property type="gene ID" value="Csp11.Scaffold627.g6748"/>
</dbReference>